<comment type="caution">
    <text evidence="3">The sequence shown here is derived from an EMBL/GenBank/DDBJ whole genome shotgun (WGS) entry which is preliminary data.</text>
</comment>
<keyword evidence="4" id="KW-1185">Reference proteome</keyword>
<protein>
    <recommendedName>
        <fullName evidence="5">15-O-acetyltransferase Tri3</fullName>
    </recommendedName>
</protein>
<organism evidence="3 4">
    <name type="scientific">Paecilomyces lecythidis</name>
    <dbReference type="NCBI Taxonomy" id="3004212"/>
    <lineage>
        <taxon>Eukaryota</taxon>
        <taxon>Fungi</taxon>
        <taxon>Dikarya</taxon>
        <taxon>Ascomycota</taxon>
        <taxon>Pezizomycotina</taxon>
        <taxon>Eurotiomycetes</taxon>
        <taxon>Eurotiomycetidae</taxon>
        <taxon>Eurotiales</taxon>
        <taxon>Thermoascaceae</taxon>
        <taxon>Paecilomyces</taxon>
    </lineage>
</organism>
<evidence type="ECO:0008006" key="5">
    <source>
        <dbReference type="Google" id="ProtNLM"/>
    </source>
</evidence>
<evidence type="ECO:0000256" key="2">
    <source>
        <dbReference type="ARBA" id="ARBA00022679"/>
    </source>
</evidence>
<dbReference type="PANTHER" id="PTHR42034:SF1">
    <property type="entry name" value="CONDENSATION DOMAIN-CONTAINING PROTEIN"/>
    <property type="match status" value="1"/>
</dbReference>
<dbReference type="Gene3D" id="3.30.559.30">
    <property type="entry name" value="Nonribosomal peptide synthetase, condensation domain"/>
    <property type="match status" value="1"/>
</dbReference>
<dbReference type="InterPro" id="IPR023213">
    <property type="entry name" value="CAT-like_dom_sf"/>
</dbReference>
<dbReference type="Gene3D" id="3.30.559.10">
    <property type="entry name" value="Chloramphenicol acetyltransferase-like domain"/>
    <property type="match status" value="1"/>
</dbReference>
<reference evidence="3 4" key="1">
    <citation type="journal article" date="2024" name="IMA Fungus">
        <title>IMA Genome - F19 : A genome assembly and annotation guide to empower mycologists, including annotated draft genome sequences of Ceratocystis pirilliformis, Diaporthe australafricana, Fusarium ophioides, Paecilomyces lecythidis, and Sporothrix stenoceras.</title>
        <authorList>
            <person name="Aylward J."/>
            <person name="Wilson A.M."/>
            <person name="Visagie C.M."/>
            <person name="Spraker J."/>
            <person name="Barnes I."/>
            <person name="Buitendag C."/>
            <person name="Ceriani C."/>
            <person name="Del Mar Angel L."/>
            <person name="du Plessis D."/>
            <person name="Fuchs T."/>
            <person name="Gasser K."/>
            <person name="Kramer D."/>
            <person name="Li W."/>
            <person name="Munsamy K."/>
            <person name="Piso A."/>
            <person name="Price J.L."/>
            <person name="Sonnekus B."/>
            <person name="Thomas C."/>
            <person name="van der Nest A."/>
            <person name="van Dijk A."/>
            <person name="van Heerden A."/>
            <person name="van Vuuren N."/>
            <person name="Yilmaz N."/>
            <person name="Duong T.A."/>
            <person name="van der Merwe N.A."/>
            <person name="Wingfield M.J."/>
            <person name="Wingfield B.D."/>
        </authorList>
    </citation>
    <scope>NUCLEOTIDE SEQUENCE [LARGE SCALE GENOMIC DNA]</scope>
    <source>
        <strain evidence="3 4">CMW 18167</strain>
    </source>
</reference>
<proteinExistence type="inferred from homology"/>
<dbReference type="PANTHER" id="PTHR42034">
    <property type="entry name" value="CHROMOSOME 7, WHOLE GENOME SHOTGUN SEQUENCE-RELATED"/>
    <property type="match status" value="1"/>
</dbReference>
<evidence type="ECO:0000256" key="1">
    <source>
        <dbReference type="ARBA" id="ARBA00006439"/>
    </source>
</evidence>
<name>A0ABR3WZB4_9EURO</name>
<dbReference type="EMBL" id="JAVDPF010000036">
    <property type="protein sequence ID" value="KAL1869019.1"/>
    <property type="molecule type" value="Genomic_DNA"/>
</dbReference>
<accession>A0ABR3WZB4</accession>
<evidence type="ECO:0000313" key="3">
    <source>
        <dbReference type="EMBL" id="KAL1869019.1"/>
    </source>
</evidence>
<dbReference type="InterPro" id="IPR009992">
    <property type="entry name" value="Tri3/Sat12/Sat16/Mac1"/>
</dbReference>
<comment type="similarity">
    <text evidence="1">Belongs to the trichothecene O-acetyltransferase family.</text>
</comment>
<sequence length="415" mass="45707">MGSHMPEFPPLVPEQFTWHASETDPSILQRQAIGAECIVGMELPNKMGANDLYLLSRIQVHDPSLTLSSLKEKLQTTLLKLRFQHPEIAATVAWKDGNILIQYQSPKDGPDALKWAAQSIRVEASSRTALDIRTALEEQREVGGGPAAAATIYLAAPVADETANLGDTPVELVLYANHVFFDGISVRTFLGDILRTLASEFTSTEPTKLPWGEERKNLDVPLLSVLGSGQEISGPKFEATRLALLGNMARMNGNWGLKTRSDSVGLPRSIFHTFTPEETATLLRAVKERLGPKYTITHLGHAAVLLALLKINPPPADAPETFCVTASPVNSRRFLQEDYATGTKTYYPVCQSTSPLLFENVLSYDPRGCDKEQLREKLTRAAKHTKETYDYWMTQPSFLPASLSFMSIVAAAISR</sequence>
<keyword evidence="2" id="KW-0808">Transferase</keyword>
<dbReference type="Proteomes" id="UP001583193">
    <property type="component" value="Unassembled WGS sequence"/>
</dbReference>
<evidence type="ECO:0000313" key="4">
    <source>
        <dbReference type="Proteomes" id="UP001583193"/>
    </source>
</evidence>
<gene>
    <name evidence="3" type="ORF">Plec18167_008021</name>
</gene>
<dbReference type="Pfam" id="PF07428">
    <property type="entry name" value="Tri3"/>
    <property type="match status" value="1"/>
</dbReference>